<dbReference type="GO" id="GO:0003723">
    <property type="term" value="F:RNA binding"/>
    <property type="evidence" value="ECO:0007669"/>
    <property type="project" value="InterPro"/>
</dbReference>
<name>A0A2G2W0P2_CAPBA</name>
<dbReference type="Gene3D" id="1.25.40.10">
    <property type="entry name" value="Tetratricopeptide repeat domain"/>
    <property type="match status" value="2"/>
</dbReference>
<feature type="repeat" description="PPR" evidence="2">
    <location>
        <begin position="273"/>
        <end position="303"/>
    </location>
</feature>
<reference evidence="5 6" key="1">
    <citation type="journal article" date="2017" name="Genome Biol.">
        <title>New reference genome sequences of hot pepper reveal the massive evolution of plant disease-resistance genes by retroduplication.</title>
        <authorList>
            <person name="Kim S."/>
            <person name="Park J."/>
            <person name="Yeom S.I."/>
            <person name="Kim Y.M."/>
            <person name="Seo E."/>
            <person name="Kim K.T."/>
            <person name="Kim M.S."/>
            <person name="Lee J.M."/>
            <person name="Cheong K."/>
            <person name="Shin H.S."/>
            <person name="Kim S.B."/>
            <person name="Han K."/>
            <person name="Lee J."/>
            <person name="Park M."/>
            <person name="Lee H.A."/>
            <person name="Lee H.Y."/>
            <person name="Lee Y."/>
            <person name="Oh S."/>
            <person name="Lee J.H."/>
            <person name="Choi E."/>
            <person name="Choi E."/>
            <person name="Lee S.E."/>
            <person name="Jeon J."/>
            <person name="Kim H."/>
            <person name="Choi G."/>
            <person name="Song H."/>
            <person name="Lee J."/>
            <person name="Lee S.C."/>
            <person name="Kwon J.K."/>
            <person name="Lee H.Y."/>
            <person name="Koo N."/>
            <person name="Hong Y."/>
            <person name="Kim R.W."/>
            <person name="Kang W.H."/>
            <person name="Huh J.H."/>
            <person name="Kang B.C."/>
            <person name="Yang T.J."/>
            <person name="Lee Y.H."/>
            <person name="Bennetzen J.L."/>
            <person name="Choi D."/>
        </authorList>
    </citation>
    <scope>NUCLEOTIDE SEQUENCE [LARGE SCALE GENOMIC DNA]</scope>
    <source>
        <strain evidence="6">cv. PBC81</strain>
    </source>
</reference>
<evidence type="ECO:0000256" key="1">
    <source>
        <dbReference type="ARBA" id="ARBA00022737"/>
    </source>
</evidence>
<feature type="repeat" description="PPR" evidence="2">
    <location>
        <begin position="436"/>
        <end position="470"/>
    </location>
</feature>
<dbReference type="AlphaFoldDB" id="A0A2G2W0P2"/>
<dbReference type="NCBIfam" id="TIGR00756">
    <property type="entry name" value="PPR"/>
    <property type="match status" value="4"/>
</dbReference>
<evidence type="ECO:0000256" key="3">
    <source>
        <dbReference type="SAM" id="MobiDB-lite"/>
    </source>
</evidence>
<dbReference type="Pfam" id="PF01535">
    <property type="entry name" value="PPR"/>
    <property type="match status" value="3"/>
</dbReference>
<keyword evidence="4" id="KW-0812">Transmembrane</keyword>
<evidence type="ECO:0000256" key="4">
    <source>
        <dbReference type="SAM" id="Phobius"/>
    </source>
</evidence>
<dbReference type="GO" id="GO:0009451">
    <property type="term" value="P:RNA modification"/>
    <property type="evidence" value="ECO:0007669"/>
    <property type="project" value="InterPro"/>
</dbReference>
<protein>
    <submittedName>
        <fullName evidence="5">Pentatricopeptide repeat-containing protein</fullName>
    </submittedName>
</protein>
<feature type="region of interest" description="Disordered" evidence="3">
    <location>
        <begin position="78"/>
        <end position="104"/>
    </location>
</feature>
<evidence type="ECO:0000313" key="6">
    <source>
        <dbReference type="Proteomes" id="UP000224567"/>
    </source>
</evidence>
<dbReference type="PROSITE" id="PS51375">
    <property type="entry name" value="PPR"/>
    <property type="match status" value="4"/>
</dbReference>
<proteinExistence type="predicted"/>
<keyword evidence="4" id="KW-0472">Membrane</keyword>
<feature type="transmembrane region" description="Helical" evidence="4">
    <location>
        <begin position="122"/>
        <end position="147"/>
    </location>
</feature>
<keyword evidence="6" id="KW-1185">Reference proteome</keyword>
<dbReference type="FunFam" id="1.25.40.10:FF:000427">
    <property type="entry name" value="Pentatricopeptide repeat-containing protein chloroplastic"/>
    <property type="match status" value="1"/>
</dbReference>
<comment type="caution">
    <text evidence="5">The sequence shown here is derived from an EMBL/GenBank/DDBJ whole genome shotgun (WGS) entry which is preliminary data.</text>
</comment>
<dbReference type="Pfam" id="PF13041">
    <property type="entry name" value="PPR_2"/>
    <property type="match status" value="1"/>
</dbReference>
<dbReference type="InterPro" id="IPR011990">
    <property type="entry name" value="TPR-like_helical_dom_sf"/>
</dbReference>
<dbReference type="PANTHER" id="PTHR47926:SF395">
    <property type="entry name" value="TETRATRICOPEPTIDE-LIKE HELICAL DOMAIN, DYW DOMAIN PROTEIN-RELATED"/>
    <property type="match status" value="1"/>
</dbReference>
<dbReference type="OrthoDB" id="185373at2759"/>
<feature type="repeat" description="PPR" evidence="2">
    <location>
        <begin position="405"/>
        <end position="435"/>
    </location>
</feature>
<gene>
    <name evidence="5" type="ORF">CQW23_22380</name>
</gene>
<organism evidence="5 6">
    <name type="scientific">Capsicum baccatum</name>
    <name type="common">Peruvian pepper</name>
    <dbReference type="NCBI Taxonomy" id="33114"/>
    <lineage>
        <taxon>Eukaryota</taxon>
        <taxon>Viridiplantae</taxon>
        <taxon>Streptophyta</taxon>
        <taxon>Embryophyta</taxon>
        <taxon>Tracheophyta</taxon>
        <taxon>Spermatophyta</taxon>
        <taxon>Magnoliopsida</taxon>
        <taxon>eudicotyledons</taxon>
        <taxon>Gunneridae</taxon>
        <taxon>Pentapetalae</taxon>
        <taxon>asterids</taxon>
        <taxon>lamiids</taxon>
        <taxon>Solanales</taxon>
        <taxon>Solanaceae</taxon>
        <taxon>Solanoideae</taxon>
        <taxon>Capsiceae</taxon>
        <taxon>Capsicum</taxon>
    </lineage>
</organism>
<feature type="repeat" description="PPR" evidence="2">
    <location>
        <begin position="304"/>
        <end position="338"/>
    </location>
</feature>
<dbReference type="PANTHER" id="PTHR47926">
    <property type="entry name" value="PENTATRICOPEPTIDE REPEAT-CONTAINING PROTEIN"/>
    <property type="match status" value="1"/>
</dbReference>
<reference evidence="6" key="2">
    <citation type="journal article" date="2017" name="J. Anim. Genet.">
        <title>Multiple reference genome sequences of hot pepper reveal the massive evolution of plant disease resistance genes by retroduplication.</title>
        <authorList>
            <person name="Kim S."/>
            <person name="Park J."/>
            <person name="Yeom S.-I."/>
            <person name="Kim Y.-M."/>
            <person name="Seo E."/>
            <person name="Kim K.-T."/>
            <person name="Kim M.-S."/>
            <person name="Lee J.M."/>
            <person name="Cheong K."/>
            <person name="Shin H.-S."/>
            <person name="Kim S.-B."/>
            <person name="Han K."/>
            <person name="Lee J."/>
            <person name="Park M."/>
            <person name="Lee H.-A."/>
            <person name="Lee H.-Y."/>
            <person name="Lee Y."/>
            <person name="Oh S."/>
            <person name="Lee J.H."/>
            <person name="Choi E."/>
            <person name="Choi E."/>
            <person name="Lee S.E."/>
            <person name="Jeon J."/>
            <person name="Kim H."/>
            <person name="Choi G."/>
            <person name="Song H."/>
            <person name="Lee J."/>
            <person name="Lee S.-C."/>
            <person name="Kwon J.-K."/>
            <person name="Lee H.-Y."/>
            <person name="Koo N."/>
            <person name="Hong Y."/>
            <person name="Kim R.W."/>
            <person name="Kang W.-H."/>
            <person name="Huh J.H."/>
            <person name="Kang B.-C."/>
            <person name="Yang T.-J."/>
            <person name="Lee Y.-H."/>
            <person name="Bennetzen J.L."/>
            <person name="Choi D."/>
        </authorList>
    </citation>
    <scope>NUCLEOTIDE SEQUENCE [LARGE SCALE GENOMIC DNA]</scope>
    <source>
        <strain evidence="6">cv. PBC81</strain>
    </source>
</reference>
<dbReference type="EMBL" id="MLFT02000009">
    <property type="protein sequence ID" value="PHT38807.1"/>
    <property type="molecule type" value="Genomic_DNA"/>
</dbReference>
<dbReference type="InterPro" id="IPR046960">
    <property type="entry name" value="PPR_At4g14850-like_plant"/>
</dbReference>
<accession>A0A2G2W0P2</accession>
<dbReference type="Proteomes" id="UP000224567">
    <property type="component" value="Unassembled WGS sequence"/>
</dbReference>
<evidence type="ECO:0000256" key="2">
    <source>
        <dbReference type="PROSITE-ProRule" id="PRU00708"/>
    </source>
</evidence>
<keyword evidence="1" id="KW-0677">Repeat</keyword>
<keyword evidence="4" id="KW-1133">Transmembrane helix</keyword>
<dbReference type="InterPro" id="IPR002885">
    <property type="entry name" value="PPR_rpt"/>
</dbReference>
<feature type="compositionally biased region" description="Low complexity" evidence="3">
    <location>
        <begin position="78"/>
        <end position="100"/>
    </location>
</feature>
<evidence type="ECO:0000313" key="5">
    <source>
        <dbReference type="EMBL" id="PHT38807.1"/>
    </source>
</evidence>
<sequence length="489" mass="54399">MKSPQISTPNSSIKLSSSFVVIESDDKESYYFPECRKDTNCEICIASFNAALDLMHKKPIKKLLVARKLYFSEISISHSPSTTLSTPKSSSNRYASSSMSPPLNSTARVSFHAKVKRRKSGFGFGVLLMRLIFGLAVVFGLELGFSWTVSGFVKHLFSMEIVKNLSEISWGLKDLEERLIFLKMEFDGVINGGEIASCSPLHSTWKINQLFRELSRSKEPVNALLFYEYGRRNGLEVDRFSFPPLLKAASRGLALREGMEIHGLGCKLGFDDDPFVQTALLGMYANCGKIEDARLVFDKMSQRDIVTWDIMIDGYRQNGLFDDVLVLLEEMRSSNVEPDSRVFTTILSACGKTGNSAIGKVIHGLISDNNIIADSRLLSSLISMYAGCGCMDLAQNLYDKLSQKNLVVSTAMISGYSKVGQVEAARSIFDQMTDKDLVCWSAMISGYAESDQPQEALKLLEEMQASGLLECDDIWLCRERPTSRSSEVT</sequence>